<evidence type="ECO:0000259" key="3">
    <source>
        <dbReference type="Pfam" id="PF05448"/>
    </source>
</evidence>
<accession>A0A1H6DHP6</accession>
<keyword evidence="5" id="KW-1185">Reference proteome</keyword>
<feature type="active site" description="Charge relay system" evidence="1">
    <location>
        <position position="272"/>
    </location>
</feature>
<dbReference type="PANTHER" id="PTHR40111">
    <property type="entry name" value="CEPHALOSPORIN-C DEACETYLASE"/>
    <property type="match status" value="1"/>
</dbReference>
<dbReference type="SUPFAM" id="SSF53474">
    <property type="entry name" value="alpha/beta-Hydrolases"/>
    <property type="match status" value="1"/>
</dbReference>
<organism evidence="4 5">
    <name type="scientific">Actinacidiphila yanglinensis</name>
    <dbReference type="NCBI Taxonomy" id="310779"/>
    <lineage>
        <taxon>Bacteria</taxon>
        <taxon>Bacillati</taxon>
        <taxon>Actinomycetota</taxon>
        <taxon>Actinomycetes</taxon>
        <taxon>Kitasatosporales</taxon>
        <taxon>Streptomycetaceae</taxon>
        <taxon>Actinacidiphila</taxon>
    </lineage>
</organism>
<dbReference type="Pfam" id="PF05448">
    <property type="entry name" value="AXE1"/>
    <property type="match status" value="1"/>
</dbReference>
<feature type="active site" description="Charge relay system" evidence="1">
    <location>
        <position position="301"/>
    </location>
</feature>
<feature type="domain" description="Acetyl xylan esterase" evidence="3">
    <location>
        <begin position="1"/>
        <end position="317"/>
    </location>
</feature>
<sequence>MPYADLPLDQLRGHLSASTEPADFDDFWAATLAEARAHEERPAFTKVGTGLTLIDTYDVRFPGFRGQPIAGWLHLPAGTTEPLPCIVQYIGYGGGRGLPHENTLWAAAGFATLVMDTRGQGSHISVGVTPDPEGSGPAYAGVMTRGIADPSTYYYRRLITDAVRAVDAARAHPLVDPARIAVAGASQGGGLTIAAAALAGDVVAALPDVPFLCDFPRATWIVDKAPYDEIVRYAATHRDRADRIARTLSYVDGVHFAARATAPALFSVALMDPTCPPSTVYAAYNVWAGPKEIREYRFNGHEGGGAFHTAEQLSWLAPRCG</sequence>
<dbReference type="InterPro" id="IPR008391">
    <property type="entry name" value="AXE1_dom"/>
</dbReference>
<dbReference type="RefSeq" id="WP_103888952.1">
    <property type="nucleotide sequence ID" value="NZ_FNVU01000015.1"/>
</dbReference>
<evidence type="ECO:0000256" key="1">
    <source>
        <dbReference type="PIRSR" id="PIRSR639069-1"/>
    </source>
</evidence>
<dbReference type="EMBL" id="FNVU01000015">
    <property type="protein sequence ID" value="SEG84682.1"/>
    <property type="molecule type" value="Genomic_DNA"/>
</dbReference>
<protein>
    <submittedName>
        <fullName evidence="4">Cephalosporin-C deacetylase</fullName>
    </submittedName>
</protein>
<dbReference type="Gene3D" id="3.40.50.1820">
    <property type="entry name" value="alpha/beta hydrolase"/>
    <property type="match status" value="1"/>
</dbReference>
<feature type="active site" description="Nucleophile" evidence="1">
    <location>
        <position position="186"/>
    </location>
</feature>
<evidence type="ECO:0000256" key="2">
    <source>
        <dbReference type="PIRSR" id="PIRSR639069-2"/>
    </source>
</evidence>
<dbReference type="GO" id="GO:0005976">
    <property type="term" value="P:polysaccharide metabolic process"/>
    <property type="evidence" value="ECO:0007669"/>
    <property type="project" value="TreeGrafter"/>
</dbReference>
<reference evidence="4 5" key="1">
    <citation type="submission" date="2016-10" db="EMBL/GenBank/DDBJ databases">
        <authorList>
            <person name="de Groot N.N."/>
        </authorList>
    </citation>
    <scope>NUCLEOTIDE SEQUENCE [LARGE SCALE GENOMIC DNA]</scope>
    <source>
        <strain evidence="4 5">CGMCC 4.2023</strain>
    </source>
</reference>
<evidence type="ECO:0000313" key="5">
    <source>
        <dbReference type="Proteomes" id="UP000236754"/>
    </source>
</evidence>
<gene>
    <name evidence="4" type="ORF">SAMN05216223_115117</name>
</gene>
<proteinExistence type="predicted"/>
<dbReference type="GO" id="GO:0052689">
    <property type="term" value="F:carboxylic ester hydrolase activity"/>
    <property type="evidence" value="ECO:0007669"/>
    <property type="project" value="TreeGrafter"/>
</dbReference>
<dbReference type="Proteomes" id="UP000236754">
    <property type="component" value="Unassembled WGS sequence"/>
</dbReference>
<evidence type="ECO:0000313" key="4">
    <source>
        <dbReference type="EMBL" id="SEG84682.1"/>
    </source>
</evidence>
<feature type="binding site" evidence="2">
    <location>
        <position position="92"/>
    </location>
    <ligand>
        <name>substrate</name>
    </ligand>
</feature>
<dbReference type="InterPro" id="IPR039069">
    <property type="entry name" value="CE7"/>
</dbReference>
<dbReference type="AlphaFoldDB" id="A0A1H6DHP6"/>
<dbReference type="PANTHER" id="PTHR40111:SF1">
    <property type="entry name" value="CEPHALOSPORIN-C DEACETYLASE"/>
    <property type="match status" value="1"/>
</dbReference>
<dbReference type="InterPro" id="IPR029058">
    <property type="entry name" value="AB_hydrolase_fold"/>
</dbReference>
<dbReference type="OrthoDB" id="9770528at2"/>
<name>A0A1H6DHP6_9ACTN</name>